<proteinExistence type="predicted"/>
<sequence length="535" mass="59855">MKPQRALIIGWDGATWDYIEPLLAEGRLPHLASLLERGAHATLRSTIPPFTNIAWPSLVTGLSPARTGIFDGAKLAPGTYTRRPTNLAAYRGIPLWHWVNRFGKRAAVFNVPMTYPARPLNGWLVGGFDTPLESEEATWPRGVLNEWAQAGRPYTILKREIDLMAQQNPHQPRGDLEAFAQEWVALTEEQGEFVARFWRDEAPDLLFTVFTATDSINHRTRQRAMIARIYEAADRALGRILHETDDETLICLVSDHGSTPAWRYIALYRLLAERGWLAFRPEIAPRFWRRLPLVGRHLARAWSRLPAHLRRLLSWPLVCYEPRLSTSYETIDWSRTQVYALTGMGPLYINLQGRQPGGVVPPDAFNRLRAQVRAALLETRDEHGEPLFADVLFGEDAYPDANPDDLPPDLVLIPARWSDHMITGFPSDPPVRPIPDTREYGTHTPDGIFVLAGPGIAQQRRLPSAEIVDVVPTLLAGWGLPLPTGLSGNVLQAAFLEPPAVEYAEAESSSSGAQAIAVEADEAILERLRNLGYLE</sequence>
<evidence type="ECO:0000313" key="2">
    <source>
        <dbReference type="Proteomes" id="UP000050502"/>
    </source>
</evidence>
<dbReference type="InterPro" id="IPR017850">
    <property type="entry name" value="Alkaline_phosphatase_core_sf"/>
</dbReference>
<organism evidence="1 2">
    <name type="scientific">Ardenticatena maritima</name>
    <dbReference type="NCBI Taxonomy" id="872965"/>
    <lineage>
        <taxon>Bacteria</taxon>
        <taxon>Bacillati</taxon>
        <taxon>Chloroflexota</taxon>
        <taxon>Ardenticatenia</taxon>
        <taxon>Ardenticatenales</taxon>
        <taxon>Ardenticatenaceae</taxon>
        <taxon>Ardenticatena</taxon>
    </lineage>
</organism>
<accession>A0A0P6YIJ6</accession>
<dbReference type="EMBL" id="LGKN01000003">
    <property type="protein sequence ID" value="KPL89414.1"/>
    <property type="molecule type" value="Genomic_DNA"/>
</dbReference>
<dbReference type="SUPFAM" id="SSF53649">
    <property type="entry name" value="Alkaline phosphatase-like"/>
    <property type="match status" value="1"/>
</dbReference>
<dbReference type="AlphaFoldDB" id="A0A0P6YIJ6"/>
<dbReference type="PANTHER" id="PTHR10151:SF120">
    <property type="entry name" value="BIS(5'-ADENOSYL)-TRIPHOSPHATASE"/>
    <property type="match status" value="1"/>
</dbReference>
<reference evidence="1 2" key="1">
    <citation type="submission" date="2015-07" db="EMBL/GenBank/DDBJ databases">
        <title>Whole genome sequence of Ardenticatena maritima DSM 23922.</title>
        <authorList>
            <person name="Hemp J."/>
            <person name="Ward L.M."/>
            <person name="Pace L.A."/>
            <person name="Fischer W.W."/>
        </authorList>
    </citation>
    <scope>NUCLEOTIDE SEQUENCE [LARGE SCALE GENOMIC DNA]</scope>
    <source>
        <strain evidence="1 2">110S</strain>
    </source>
</reference>
<dbReference type="Pfam" id="PF01663">
    <property type="entry name" value="Phosphodiest"/>
    <property type="match status" value="1"/>
</dbReference>
<protein>
    <recommendedName>
        <fullName evidence="3">Phosphodiesterase</fullName>
    </recommendedName>
</protein>
<dbReference type="GO" id="GO:0016787">
    <property type="term" value="F:hydrolase activity"/>
    <property type="evidence" value="ECO:0007669"/>
    <property type="project" value="UniProtKB-ARBA"/>
</dbReference>
<comment type="caution">
    <text evidence="1">The sequence shown here is derived from an EMBL/GenBank/DDBJ whole genome shotgun (WGS) entry which is preliminary data.</text>
</comment>
<dbReference type="RefSeq" id="WP_060687183.1">
    <property type="nucleotide sequence ID" value="NZ_LGKN01000003.1"/>
</dbReference>
<dbReference type="PANTHER" id="PTHR10151">
    <property type="entry name" value="ECTONUCLEOTIDE PYROPHOSPHATASE/PHOSPHODIESTERASE"/>
    <property type="match status" value="1"/>
</dbReference>
<dbReference type="Proteomes" id="UP000050502">
    <property type="component" value="Unassembled WGS sequence"/>
</dbReference>
<dbReference type="InterPro" id="IPR002591">
    <property type="entry name" value="Phosphodiest/P_Trfase"/>
</dbReference>
<evidence type="ECO:0008006" key="3">
    <source>
        <dbReference type="Google" id="ProtNLM"/>
    </source>
</evidence>
<name>A0A0P6YIJ6_9CHLR</name>
<dbReference type="Gene3D" id="3.40.720.10">
    <property type="entry name" value="Alkaline Phosphatase, subunit A"/>
    <property type="match status" value="2"/>
</dbReference>
<evidence type="ECO:0000313" key="1">
    <source>
        <dbReference type="EMBL" id="KPL89414.1"/>
    </source>
</evidence>
<gene>
    <name evidence="1" type="ORF">SE16_02890</name>
</gene>